<feature type="region of interest" description="Disordered" evidence="1">
    <location>
        <begin position="305"/>
        <end position="326"/>
    </location>
</feature>
<feature type="compositionally biased region" description="Polar residues" evidence="1">
    <location>
        <begin position="646"/>
        <end position="655"/>
    </location>
</feature>
<feature type="compositionally biased region" description="Low complexity" evidence="1">
    <location>
        <begin position="476"/>
        <end position="497"/>
    </location>
</feature>
<dbReference type="Proteomes" id="UP000516422">
    <property type="component" value="Chromosome"/>
</dbReference>
<accession>A0A7H1Q983</accession>
<dbReference type="EMBL" id="CP051006">
    <property type="protein sequence ID" value="QNT96863.1"/>
    <property type="molecule type" value="Genomic_DNA"/>
</dbReference>
<feature type="region of interest" description="Disordered" evidence="1">
    <location>
        <begin position="957"/>
        <end position="1020"/>
    </location>
</feature>
<sequence length="1053" mass="104433">MAWWDVRRRGDRAADIASAAPSGPSGLGPAGSEPSRAPSATPGGSLPGDWDGGWRRVAAPSLTVARAPLGVSDGLTFRDGLTSWQNPTFDSGLGHGLLPSAPMGLVHGVTRPAVQRSEYGSGGPLLLRSLPEPGGEEAADGADSALAQVQRVVRADGRDAGEVRRPTAKSARSQAVSPSPGAERAVADGAGRATGPELPVVRRVAVVPNAPGAGTTPRGTAVEPGRAGAVRPRPLSPSLTVARRVATGPVRRVTAVRPAPAAGVEAGAGVAGAAAAAVQRASAPGRAPGRASLGAPMTELPSTAAPLAVEGPSPSGTADAPSSSAPVLPVVQRRVDAPESGAGEAVAAPRVVAPAARTDAGAQAPAVQRRADDSGSGPADTRAASKPLLPEVRRQVAAAADKAPETPRTAEVQPSAAPVLPVVQRQAEASASTGHELPAAEAQKPSRGIAPAPSRPLLPEVQRLVDAPGSAGNTSPAAPGLPSTGTPGASGTTGAQPPAGPALPVVQRQTDSADATPADARPGSGSEPSVVQRAADVPEAVRPTAKPLLPGAQHRVDAPAPAGGELPAVNGPVLPVVQRQVEAPGTEVPAKPLLSAVQRQVDAAGSAEKEGPAAAPRPAAAEPTPGPVLPVVQRQTDASALPGPSTAPTTRSGSSAGPTTRPGAGPAAAEGPAPSRRTERTGPSGARARGGLGAPLSALPPTADPRGPVGAGGRPAQPYVQRMAAGQEALRASMAPLLGTAATGSPAPAANSTGPTSTSAPAEGPAPATPLVNRAVAQPGPSATDAPGVVQRAASTGPAKPGPAQPARRANTAPPVVVARALAEPRRTARTTARSLLSARPLTLNTRASEGMPRPPHAESPGAPVKPPVVAASWLREPAPEAVGPAAPGASPVQRAVSTRPKLPVVRPDTTVQRTAAGAALPLTEAQAPPLRAAPSPASLTSPGGLPVPVVRMTRPAEPTPVVPGGVQVDVVQRDAKEAAGGTSARNRPRSVSAPASFPASGTTAGKKEAAPQDPGVDLEDLARRLLDPLARLLRADMRRGRERAGRPYDGRR</sequence>
<dbReference type="AlphaFoldDB" id="A0A7H1Q983"/>
<evidence type="ECO:0000313" key="3">
    <source>
        <dbReference type="Proteomes" id="UP000516422"/>
    </source>
</evidence>
<feature type="compositionally biased region" description="Low complexity" evidence="1">
    <location>
        <begin position="656"/>
        <end position="674"/>
    </location>
</feature>
<reference evidence="2 3" key="1">
    <citation type="submission" date="2020-04" db="EMBL/GenBank/DDBJ databases">
        <title>Characterization and engineering of Streptomyces griseofuscus DSM40191 as a potential heterologous host for expression of BGCs.</title>
        <authorList>
            <person name="Gren T."/>
            <person name="Whitford C.M."/>
            <person name="Mohite O.S."/>
            <person name="Joergensen T.S."/>
            <person name="Nielsen J.B."/>
            <person name="Lee S.Y."/>
            <person name="Weber T."/>
        </authorList>
    </citation>
    <scope>NUCLEOTIDE SEQUENCE [LARGE SCALE GENOMIC DNA]</scope>
    <source>
        <strain evidence="2 3">DSM 40191</strain>
    </source>
</reference>
<feature type="region of interest" description="Disordered" evidence="1">
    <location>
        <begin position="880"/>
        <end position="911"/>
    </location>
</feature>
<feature type="region of interest" description="Disordered" evidence="1">
    <location>
        <begin position="156"/>
        <end position="194"/>
    </location>
</feature>
<dbReference type="GeneID" id="91466152"/>
<feature type="compositionally biased region" description="Polar residues" evidence="1">
    <location>
        <begin position="314"/>
        <end position="325"/>
    </location>
</feature>
<feature type="compositionally biased region" description="Basic and acidic residues" evidence="1">
    <location>
        <begin position="1"/>
        <end position="14"/>
    </location>
</feature>
<feature type="region of interest" description="Disordered" evidence="1">
    <location>
        <begin position="356"/>
        <end position="570"/>
    </location>
</feature>
<feature type="compositionally biased region" description="Low complexity" evidence="1">
    <location>
        <begin position="880"/>
        <end position="893"/>
    </location>
</feature>
<feature type="compositionally biased region" description="Basic and acidic residues" evidence="1">
    <location>
        <begin position="156"/>
        <end position="165"/>
    </location>
</feature>
<protein>
    <recommendedName>
        <fullName evidence="4">Syndecan 1</fullName>
    </recommendedName>
</protein>
<feature type="region of interest" description="Disordered" evidence="1">
    <location>
        <begin position="1"/>
        <end position="53"/>
    </location>
</feature>
<name>A0A7H1Q983_9ACTN</name>
<feature type="region of interest" description="Disordered" evidence="1">
    <location>
        <begin position="846"/>
        <end position="867"/>
    </location>
</feature>
<dbReference type="KEGG" id="sgf:HEP81_06628"/>
<feature type="region of interest" description="Disordered" evidence="1">
    <location>
        <begin position="585"/>
        <end position="815"/>
    </location>
</feature>
<dbReference type="RefSeq" id="WP_037662779.1">
    <property type="nucleotide sequence ID" value="NZ_CP051006.1"/>
</dbReference>
<evidence type="ECO:0000313" key="2">
    <source>
        <dbReference type="EMBL" id="QNT96863.1"/>
    </source>
</evidence>
<organism evidence="2 3">
    <name type="scientific">Streptomyces griseofuscus</name>
    <dbReference type="NCBI Taxonomy" id="146922"/>
    <lineage>
        <taxon>Bacteria</taxon>
        <taxon>Bacillati</taxon>
        <taxon>Actinomycetota</taxon>
        <taxon>Actinomycetes</taxon>
        <taxon>Kitasatosporales</taxon>
        <taxon>Streptomycetaceae</taxon>
        <taxon>Streptomyces</taxon>
    </lineage>
</organism>
<feature type="region of interest" description="Disordered" evidence="1">
    <location>
        <begin position="209"/>
        <end position="234"/>
    </location>
</feature>
<feature type="compositionally biased region" description="Low complexity" evidence="1">
    <location>
        <begin position="612"/>
        <end position="623"/>
    </location>
</feature>
<evidence type="ECO:0008006" key="4">
    <source>
        <dbReference type="Google" id="ProtNLM"/>
    </source>
</evidence>
<evidence type="ECO:0000256" key="1">
    <source>
        <dbReference type="SAM" id="MobiDB-lite"/>
    </source>
</evidence>
<gene>
    <name evidence="2" type="ORF">HEP81_06628</name>
</gene>
<proteinExistence type="predicted"/>
<feature type="compositionally biased region" description="Low complexity" evidence="1">
    <location>
        <begin position="694"/>
        <end position="718"/>
    </location>
</feature>
<feature type="compositionally biased region" description="Low complexity" evidence="1">
    <location>
        <begin position="739"/>
        <end position="752"/>
    </location>
</feature>